<reference evidence="1 2" key="1">
    <citation type="submission" date="2014-05" db="EMBL/GenBank/DDBJ databases">
        <title>Cellulosimicrobium funkei U11 genome.</title>
        <authorList>
            <person name="Hu C."/>
            <person name="Gong Y."/>
            <person name="Wan W."/>
            <person name="Jiang M."/>
        </authorList>
    </citation>
    <scope>NUCLEOTIDE SEQUENCE [LARGE SCALE GENOMIC DNA]</scope>
    <source>
        <strain evidence="1 2">U11</strain>
    </source>
</reference>
<accession>A0A0H2KN63</accession>
<dbReference type="AlphaFoldDB" id="A0A0H2KN63"/>
<organism evidence="1 2">
    <name type="scientific">Cellulosimicrobium funkei</name>
    <dbReference type="NCBI Taxonomy" id="264251"/>
    <lineage>
        <taxon>Bacteria</taxon>
        <taxon>Bacillati</taxon>
        <taxon>Actinomycetota</taxon>
        <taxon>Actinomycetes</taxon>
        <taxon>Micrococcales</taxon>
        <taxon>Promicromonosporaceae</taxon>
        <taxon>Cellulosimicrobium</taxon>
    </lineage>
</organism>
<keyword evidence="2" id="KW-1185">Reference proteome</keyword>
<evidence type="ECO:0000313" key="1">
    <source>
        <dbReference type="EMBL" id="KLN34578.1"/>
    </source>
</evidence>
<name>A0A0H2KN63_9MICO</name>
<evidence type="ECO:0000313" key="2">
    <source>
        <dbReference type="Proteomes" id="UP000035265"/>
    </source>
</evidence>
<gene>
    <name evidence="1" type="ORF">FB00_11260</name>
</gene>
<sequence>MRCFRPSAVGWWWCADHIEQGWAPKTEPTPDTWTKSTHTRYHTKRGVSAPDRCPLCAAEAER</sequence>
<proteinExistence type="predicted"/>
<dbReference type="STRING" id="264251.FB00_11260"/>
<comment type="caution">
    <text evidence="1">The sequence shown here is derived from an EMBL/GenBank/DDBJ whole genome shotgun (WGS) entry which is preliminary data.</text>
</comment>
<dbReference type="EMBL" id="JNBQ01000012">
    <property type="protein sequence ID" value="KLN34578.1"/>
    <property type="molecule type" value="Genomic_DNA"/>
</dbReference>
<protein>
    <submittedName>
        <fullName evidence="1">Uncharacterized protein</fullName>
    </submittedName>
</protein>
<dbReference type="Proteomes" id="UP000035265">
    <property type="component" value="Unassembled WGS sequence"/>
</dbReference>